<dbReference type="EMBL" id="JPVT01000213">
    <property type="protein sequence ID" value="KFN89525.1"/>
    <property type="molecule type" value="Genomic_DNA"/>
</dbReference>
<evidence type="ECO:0000313" key="1">
    <source>
        <dbReference type="EMBL" id="KFN89525.1"/>
    </source>
</evidence>
<dbReference type="Proteomes" id="UP000029381">
    <property type="component" value="Unassembled WGS sequence"/>
</dbReference>
<dbReference type="PATRIC" id="fig|1302648.3.peg.1922"/>
<comment type="caution">
    <text evidence="1">The sequence shown here is derived from an EMBL/GenBank/DDBJ whole genome shotgun (WGS) entry which is preliminary data.</text>
</comment>
<keyword evidence="1" id="KW-0808">Transferase</keyword>
<dbReference type="Gene3D" id="3.40.50.1580">
    <property type="entry name" value="Nucleoside phosphorylase domain"/>
    <property type="match status" value="1"/>
</dbReference>
<dbReference type="SUPFAM" id="SSF53167">
    <property type="entry name" value="Purine and uridine phosphorylases"/>
    <property type="match status" value="1"/>
</dbReference>
<proteinExistence type="predicted"/>
<dbReference type="EC" id="2.4.2.1" evidence="1"/>
<reference evidence="1 2" key="1">
    <citation type="submission" date="2014-08" db="EMBL/GenBank/DDBJ databases">
        <title>Genome sequence of Tetragenococcus muriaticus.</title>
        <authorList>
            <person name="Chuea-nongthon C."/>
            <person name="Rodtong S."/>
            <person name="Yongsawatdigul J."/>
            <person name="Steele J.L."/>
            <person name="Liu X.-y."/>
            <person name="Speers J."/>
            <person name="Glasner J.D."/>
            <person name="Neeno-Eckwall E.C."/>
        </authorList>
    </citation>
    <scope>NUCLEOTIDE SEQUENCE [LARGE SCALE GENOMIC DNA]</scope>
    <source>
        <strain evidence="1 2">3MR10-3</strain>
    </source>
</reference>
<name>A0A091BYI1_9ENTE</name>
<keyword evidence="2" id="KW-1185">Reference proteome</keyword>
<dbReference type="GO" id="GO:0004731">
    <property type="term" value="F:purine-nucleoside phosphorylase activity"/>
    <property type="evidence" value="ECO:0007669"/>
    <property type="project" value="UniProtKB-EC"/>
</dbReference>
<dbReference type="AlphaFoldDB" id="A0A091BYI1"/>
<organism evidence="1 2">
    <name type="scientific">Tetragenococcus muriaticus 3MR10-3</name>
    <dbReference type="NCBI Taxonomy" id="1302648"/>
    <lineage>
        <taxon>Bacteria</taxon>
        <taxon>Bacillati</taxon>
        <taxon>Bacillota</taxon>
        <taxon>Bacilli</taxon>
        <taxon>Lactobacillales</taxon>
        <taxon>Enterococcaceae</taxon>
        <taxon>Tetragenococcus</taxon>
    </lineage>
</organism>
<dbReference type="GO" id="GO:0009116">
    <property type="term" value="P:nucleoside metabolic process"/>
    <property type="evidence" value="ECO:0007669"/>
    <property type="project" value="InterPro"/>
</dbReference>
<sequence length="50" mass="5441">MCYLGAKFGVQTLAICTVSDHMITGEETTALERQTTFDEMIKVGLDTALS</sequence>
<gene>
    <name evidence="1" type="ORF">TMU3MR103_1962</name>
</gene>
<accession>A0A091BYI1</accession>
<evidence type="ECO:0000313" key="2">
    <source>
        <dbReference type="Proteomes" id="UP000029381"/>
    </source>
</evidence>
<dbReference type="InterPro" id="IPR035994">
    <property type="entry name" value="Nucleoside_phosphorylase_sf"/>
</dbReference>
<keyword evidence="1" id="KW-0328">Glycosyltransferase</keyword>
<protein>
    <submittedName>
        <fullName evidence="1">Purine nucleoside phosphorylase</fullName>
        <ecNumber evidence="1">2.4.2.1</ecNumber>
    </submittedName>
</protein>